<organism evidence="2">
    <name type="scientific">Cladocopium goreaui</name>
    <dbReference type="NCBI Taxonomy" id="2562237"/>
    <lineage>
        <taxon>Eukaryota</taxon>
        <taxon>Sar</taxon>
        <taxon>Alveolata</taxon>
        <taxon>Dinophyceae</taxon>
        <taxon>Suessiales</taxon>
        <taxon>Symbiodiniaceae</taxon>
        <taxon>Cladocopium</taxon>
    </lineage>
</organism>
<keyword evidence="4" id="KW-1185">Reference proteome</keyword>
<comment type="caution">
    <text evidence="2">The sequence shown here is derived from an EMBL/GenBank/DDBJ whole genome shotgun (WGS) entry which is preliminary data.</text>
</comment>
<feature type="region of interest" description="Disordered" evidence="1">
    <location>
        <begin position="317"/>
        <end position="409"/>
    </location>
</feature>
<evidence type="ECO:0000313" key="3">
    <source>
        <dbReference type="EMBL" id="CAL1156684.1"/>
    </source>
</evidence>
<reference evidence="3" key="2">
    <citation type="submission" date="2024-04" db="EMBL/GenBank/DDBJ databases">
        <authorList>
            <person name="Chen Y."/>
            <person name="Shah S."/>
            <person name="Dougan E. K."/>
            <person name="Thang M."/>
            <person name="Chan C."/>
        </authorList>
    </citation>
    <scope>NUCLEOTIDE SEQUENCE [LARGE SCALE GENOMIC DNA]</scope>
</reference>
<accession>A0A9P1G715</accession>
<sequence length="454" mass="48584">MASAADMLLTDFQNTQAYLRSQRNVLQNGPAFVGVLAQQAELWKVRLESAHLTSDAHITVLATALGAAVAKGQGTKGARRPNQSLLLWNKYFSQKDCAVFSDTSATLVQKCDVVASRKIKRLLKQRVKNASKPSPFLVEYPPSPFDLPEGLRARAYADDPPCLIAVDEALNRVVSLRKTNKGMDVNSQQSQSQSQAEVMANTLMSVMAMMQQGVHGSTGQHQLPGLTLFKPKAKATKALGDAASTTPTTPATPAGDQTDSQETMEPANLPVQAAPSKPVPLALPAPSNASALVEPKPLELPPEQQVATVLDSIKERTAGKKRAAEEDPQAPSKQAKGKAKCKLKAAPKPKPKAKASGKAKSKKPSVKVADANEQPAADHQQEPAIGLGRPPCPSAPGLGTTYFRGGKIQYPKNGKEMRVFRKVTDRNDLKVKIRDGCAEAAWEKALSIIEDAND</sequence>
<feature type="region of interest" description="Disordered" evidence="1">
    <location>
        <begin position="237"/>
        <end position="265"/>
    </location>
</feature>
<dbReference type="EMBL" id="CAMXCT010003242">
    <property type="protein sequence ID" value="CAI4003309.1"/>
    <property type="molecule type" value="Genomic_DNA"/>
</dbReference>
<evidence type="ECO:0000313" key="2">
    <source>
        <dbReference type="EMBL" id="CAI4003309.1"/>
    </source>
</evidence>
<name>A0A9P1G715_9DINO</name>
<reference evidence="2" key="1">
    <citation type="submission" date="2022-10" db="EMBL/GenBank/DDBJ databases">
        <authorList>
            <person name="Chen Y."/>
            <person name="Dougan E. K."/>
            <person name="Chan C."/>
            <person name="Rhodes N."/>
            <person name="Thang M."/>
        </authorList>
    </citation>
    <scope>NUCLEOTIDE SEQUENCE</scope>
</reference>
<evidence type="ECO:0000313" key="4">
    <source>
        <dbReference type="Proteomes" id="UP001152797"/>
    </source>
</evidence>
<evidence type="ECO:0000256" key="1">
    <source>
        <dbReference type="SAM" id="MobiDB-lite"/>
    </source>
</evidence>
<feature type="compositionally biased region" description="Basic residues" evidence="1">
    <location>
        <begin position="335"/>
        <end position="365"/>
    </location>
</feature>
<gene>
    <name evidence="2" type="ORF">C1SCF055_LOCUS29182</name>
</gene>
<feature type="non-terminal residue" evidence="2">
    <location>
        <position position="1"/>
    </location>
</feature>
<protein>
    <submittedName>
        <fullName evidence="2">Uncharacterized protein</fullName>
    </submittedName>
</protein>
<dbReference type="EMBL" id="CAMXCT020003242">
    <property type="protein sequence ID" value="CAL1156684.1"/>
    <property type="molecule type" value="Genomic_DNA"/>
</dbReference>
<dbReference type="Proteomes" id="UP001152797">
    <property type="component" value="Unassembled WGS sequence"/>
</dbReference>
<proteinExistence type="predicted"/>
<feature type="compositionally biased region" description="Low complexity" evidence="1">
    <location>
        <begin position="242"/>
        <end position="254"/>
    </location>
</feature>
<dbReference type="EMBL" id="CAMXCT030003242">
    <property type="protein sequence ID" value="CAL4790621.1"/>
    <property type="molecule type" value="Genomic_DNA"/>
</dbReference>
<dbReference type="AlphaFoldDB" id="A0A9P1G715"/>